<evidence type="ECO:0000313" key="4">
    <source>
        <dbReference type="EMBL" id="KAK2705520.1"/>
    </source>
</evidence>
<dbReference type="PANTHER" id="PTHR10953:SF162">
    <property type="entry name" value="SUMO-ACTIVATING ENZYME SUBUNIT 1"/>
    <property type="match status" value="1"/>
</dbReference>
<dbReference type="Gene3D" id="3.40.50.720">
    <property type="entry name" value="NAD(P)-binding Rossmann-like Domain"/>
    <property type="match status" value="1"/>
</dbReference>
<comment type="similarity">
    <text evidence="1">Belongs to the ubiquitin-activating E1 family.</text>
</comment>
<protein>
    <recommendedName>
        <fullName evidence="3">THIF-type NAD/FAD binding fold domain-containing protein</fullName>
    </recommendedName>
</protein>
<sequence>MVSSENGSEAVRFTEDEVDVYDRQIRLWGVLAQKALKAAKIVIIGSSYMANEVAKNLALVGVNELMIVNQKKDSVTEFLQAVNRIQRLNPMVKVNAAENGLSALSNDVIAEYSVIVGTNCRRDEIQRLKDIADTKQKCLFIGETFGLFGFFCADFIIEPKKKDEGSKDNVSNDKESNNKESNDKGNNDKESKDEVKKARHLPFLSIEGGLSNAKNRAIGAGFMLSQIILEFRDKFDRLPEKDKKDEDRKNLVEIREKIRQLSKTDKVTDAMLENVYGDEISVAAVVGGVLSQEIVRAITRHEKTIDNFFFFDSFALSGTVQQLEAE</sequence>
<dbReference type="Proteomes" id="UP001187531">
    <property type="component" value="Unassembled WGS sequence"/>
</dbReference>
<dbReference type="InterPro" id="IPR035985">
    <property type="entry name" value="Ubiquitin-activating_enz"/>
</dbReference>
<feature type="domain" description="THIF-type NAD/FAD binding fold" evidence="3">
    <location>
        <begin position="81"/>
        <end position="317"/>
    </location>
</feature>
<evidence type="ECO:0000259" key="3">
    <source>
        <dbReference type="Pfam" id="PF00899"/>
    </source>
</evidence>
<reference evidence="4" key="1">
    <citation type="submission" date="2023-07" db="EMBL/GenBank/DDBJ databases">
        <title>Chromosome-level genome assembly of Artemia franciscana.</title>
        <authorList>
            <person name="Jo E."/>
        </authorList>
    </citation>
    <scope>NUCLEOTIDE SEQUENCE</scope>
    <source>
        <tissue evidence="4">Whole body</tissue>
    </source>
</reference>
<comment type="caution">
    <text evidence="4">The sequence shown here is derived from an EMBL/GenBank/DDBJ whole genome shotgun (WGS) entry which is preliminary data.</text>
</comment>
<accession>A0AA88H5T2</accession>
<dbReference type="AlphaFoldDB" id="A0AA88H5T2"/>
<dbReference type="GO" id="GO:0019948">
    <property type="term" value="F:SUMO activating enzyme activity"/>
    <property type="evidence" value="ECO:0007669"/>
    <property type="project" value="TreeGrafter"/>
</dbReference>
<dbReference type="SUPFAM" id="SSF69572">
    <property type="entry name" value="Activating enzymes of the ubiquitin-like proteins"/>
    <property type="match status" value="1"/>
</dbReference>
<dbReference type="EMBL" id="JAVRJZ010000020">
    <property type="protein sequence ID" value="KAK2705520.1"/>
    <property type="molecule type" value="Genomic_DNA"/>
</dbReference>
<feature type="region of interest" description="Disordered" evidence="2">
    <location>
        <begin position="162"/>
        <end position="196"/>
    </location>
</feature>
<dbReference type="Pfam" id="PF00899">
    <property type="entry name" value="ThiF"/>
    <property type="match status" value="1"/>
</dbReference>
<evidence type="ECO:0000256" key="2">
    <source>
        <dbReference type="SAM" id="MobiDB-lite"/>
    </source>
</evidence>
<dbReference type="PANTHER" id="PTHR10953">
    <property type="entry name" value="UBIQUITIN-ACTIVATING ENZYME E1"/>
    <property type="match status" value="1"/>
</dbReference>
<proteinExistence type="inferred from homology"/>
<dbReference type="GO" id="GO:0031510">
    <property type="term" value="C:SUMO activating enzyme complex"/>
    <property type="evidence" value="ECO:0007669"/>
    <property type="project" value="TreeGrafter"/>
</dbReference>
<name>A0AA88H5T2_ARTSF</name>
<gene>
    <name evidence="4" type="ORF">QYM36_015793</name>
</gene>
<dbReference type="InterPro" id="IPR000594">
    <property type="entry name" value="ThiF_NAD_FAD-bd"/>
</dbReference>
<evidence type="ECO:0000256" key="1">
    <source>
        <dbReference type="ARBA" id="ARBA00005673"/>
    </source>
</evidence>
<keyword evidence="5" id="KW-1185">Reference proteome</keyword>
<dbReference type="GO" id="GO:0016925">
    <property type="term" value="P:protein sumoylation"/>
    <property type="evidence" value="ECO:0007669"/>
    <property type="project" value="TreeGrafter"/>
</dbReference>
<dbReference type="InterPro" id="IPR045886">
    <property type="entry name" value="ThiF/MoeB/HesA"/>
</dbReference>
<organism evidence="4 5">
    <name type="scientific">Artemia franciscana</name>
    <name type="common">Brine shrimp</name>
    <name type="synonym">Artemia sanfranciscana</name>
    <dbReference type="NCBI Taxonomy" id="6661"/>
    <lineage>
        <taxon>Eukaryota</taxon>
        <taxon>Metazoa</taxon>
        <taxon>Ecdysozoa</taxon>
        <taxon>Arthropoda</taxon>
        <taxon>Crustacea</taxon>
        <taxon>Branchiopoda</taxon>
        <taxon>Anostraca</taxon>
        <taxon>Artemiidae</taxon>
        <taxon>Artemia</taxon>
    </lineage>
</organism>
<evidence type="ECO:0000313" key="5">
    <source>
        <dbReference type="Proteomes" id="UP001187531"/>
    </source>
</evidence>
<dbReference type="GO" id="GO:0005737">
    <property type="term" value="C:cytoplasm"/>
    <property type="evidence" value="ECO:0007669"/>
    <property type="project" value="TreeGrafter"/>
</dbReference>